<evidence type="ECO:0000256" key="2">
    <source>
        <dbReference type="ARBA" id="ARBA00023315"/>
    </source>
</evidence>
<feature type="domain" description="N-acetyltransferase" evidence="4">
    <location>
        <begin position="75"/>
        <end position="224"/>
    </location>
</feature>
<dbReference type="PROSITE" id="PS51186">
    <property type="entry name" value="GNAT"/>
    <property type="match status" value="1"/>
</dbReference>
<reference evidence="5 6" key="1">
    <citation type="submission" date="2016-09" db="EMBL/GenBank/DDBJ databases">
        <title>The draft genome of Dichanthelium oligosanthes: A C3 panicoid grass species.</title>
        <authorList>
            <person name="Studer A.J."/>
            <person name="Schnable J.C."/>
            <person name="Brutnell T.P."/>
        </authorList>
    </citation>
    <scope>NUCLEOTIDE SEQUENCE [LARGE SCALE GENOMIC DNA]</scope>
    <source>
        <strain evidence="6">cv. Kellogg 1175</strain>
        <tissue evidence="5">Leaf</tissue>
    </source>
</reference>
<keyword evidence="1 5" id="KW-0808">Transferase</keyword>
<evidence type="ECO:0000256" key="3">
    <source>
        <dbReference type="SAM" id="MobiDB-lite"/>
    </source>
</evidence>
<keyword evidence="6" id="KW-1185">Reference proteome</keyword>
<dbReference type="Gene3D" id="3.40.630.30">
    <property type="match status" value="1"/>
</dbReference>
<gene>
    <name evidence="5" type="ORF">BAE44_0012471</name>
</gene>
<dbReference type="CDD" id="cd04301">
    <property type="entry name" value="NAT_SF"/>
    <property type="match status" value="1"/>
</dbReference>
<keyword evidence="2" id="KW-0012">Acyltransferase</keyword>
<comment type="caution">
    <text evidence="5">The sequence shown here is derived from an EMBL/GenBank/DDBJ whole genome shotgun (WGS) entry which is preliminary data.</text>
</comment>
<dbReference type="EMBL" id="LWDX02034517">
    <property type="protein sequence ID" value="OEL26514.1"/>
    <property type="molecule type" value="Genomic_DNA"/>
</dbReference>
<dbReference type="PANTHER" id="PTHR42919:SF8">
    <property type="entry name" value="N-ALPHA-ACETYLTRANSFERASE 50"/>
    <property type="match status" value="1"/>
</dbReference>
<name>A0A1E5VN84_9POAL</name>
<proteinExistence type="predicted"/>
<dbReference type="Proteomes" id="UP000095767">
    <property type="component" value="Unassembled WGS sequence"/>
</dbReference>
<dbReference type="GO" id="GO:0031415">
    <property type="term" value="C:NatA complex"/>
    <property type="evidence" value="ECO:0007669"/>
    <property type="project" value="TreeGrafter"/>
</dbReference>
<dbReference type="InterPro" id="IPR051556">
    <property type="entry name" value="N-term/lysine_N-AcTrnsfr"/>
</dbReference>
<dbReference type="InterPro" id="IPR000182">
    <property type="entry name" value="GNAT_dom"/>
</dbReference>
<feature type="non-terminal residue" evidence="5">
    <location>
        <position position="1"/>
    </location>
</feature>
<feature type="compositionally biased region" description="Basic residues" evidence="3">
    <location>
        <begin position="30"/>
        <end position="44"/>
    </location>
</feature>
<dbReference type="Pfam" id="PF00583">
    <property type="entry name" value="Acetyltransf_1"/>
    <property type="match status" value="1"/>
</dbReference>
<feature type="region of interest" description="Disordered" evidence="3">
    <location>
        <begin position="1"/>
        <end position="73"/>
    </location>
</feature>
<accession>A0A1E5VN84</accession>
<organism evidence="5 6">
    <name type="scientific">Dichanthelium oligosanthes</name>
    <dbReference type="NCBI Taxonomy" id="888268"/>
    <lineage>
        <taxon>Eukaryota</taxon>
        <taxon>Viridiplantae</taxon>
        <taxon>Streptophyta</taxon>
        <taxon>Embryophyta</taxon>
        <taxon>Tracheophyta</taxon>
        <taxon>Spermatophyta</taxon>
        <taxon>Magnoliopsida</taxon>
        <taxon>Liliopsida</taxon>
        <taxon>Poales</taxon>
        <taxon>Poaceae</taxon>
        <taxon>PACMAD clade</taxon>
        <taxon>Panicoideae</taxon>
        <taxon>Panicodae</taxon>
        <taxon>Paniceae</taxon>
        <taxon>Dichantheliinae</taxon>
        <taxon>Dichanthelium</taxon>
    </lineage>
</organism>
<dbReference type="OrthoDB" id="47374at2759"/>
<dbReference type="InterPro" id="IPR016181">
    <property type="entry name" value="Acyl_CoA_acyltransferase"/>
</dbReference>
<evidence type="ECO:0000259" key="4">
    <source>
        <dbReference type="PROSITE" id="PS51186"/>
    </source>
</evidence>
<dbReference type="AlphaFoldDB" id="A0A1E5VN84"/>
<evidence type="ECO:0000313" key="6">
    <source>
        <dbReference type="Proteomes" id="UP000095767"/>
    </source>
</evidence>
<dbReference type="PANTHER" id="PTHR42919">
    <property type="entry name" value="N-ALPHA-ACETYLTRANSFERASE"/>
    <property type="match status" value="1"/>
</dbReference>
<dbReference type="GO" id="GO:0008080">
    <property type="term" value="F:N-acetyltransferase activity"/>
    <property type="evidence" value="ECO:0007669"/>
    <property type="project" value="TreeGrafter"/>
</dbReference>
<evidence type="ECO:0000256" key="1">
    <source>
        <dbReference type="ARBA" id="ARBA00022679"/>
    </source>
</evidence>
<dbReference type="GO" id="GO:0007064">
    <property type="term" value="P:mitotic sister chromatid cohesion"/>
    <property type="evidence" value="ECO:0007669"/>
    <property type="project" value="TreeGrafter"/>
</dbReference>
<protein>
    <submittedName>
        <fullName evidence="5">N-alpha-acetyltransferase 50</fullName>
    </submittedName>
</protein>
<dbReference type="SUPFAM" id="SSF55729">
    <property type="entry name" value="Acyl-CoA N-acyltransferases (Nat)"/>
    <property type="match status" value="1"/>
</dbReference>
<dbReference type="FunFam" id="3.40.630.30:FF:000006">
    <property type="entry name" value="Putative n-alpha-acetyltransferase 50"/>
    <property type="match status" value="1"/>
</dbReference>
<sequence>LAGRPTTPEREGQPEAETPPPCSRRTQPLKLRRGRERPGRRRTGAVREGGSARMGAGEGEVSASKAKGGGAVERTSLDGVRDKNVMQLKKLNTALFPVRYNDKYYQDAIASKDFSKLAYYSDICVGAIACRLEKKEGGAVRVYIMTLGVLAPYRGLGIGTKLLNHVFDLSAKQNISELYLHVQTNNDDAIAFYKKFGFEITQTIHNYYMNITPPDCYVLTKFIGQAATKK</sequence>
<dbReference type="STRING" id="888268.A0A1E5VN84"/>
<evidence type="ECO:0000313" key="5">
    <source>
        <dbReference type="EMBL" id="OEL26514.1"/>
    </source>
</evidence>